<evidence type="ECO:0000256" key="1">
    <source>
        <dbReference type="ARBA" id="ARBA00001947"/>
    </source>
</evidence>
<dbReference type="Gene3D" id="3.30.2010.10">
    <property type="entry name" value="Metalloproteases ('zincins'), catalytic domain"/>
    <property type="match status" value="1"/>
</dbReference>
<keyword evidence="3" id="KW-0479">Metal-binding</keyword>
<evidence type="ECO:0000313" key="9">
    <source>
        <dbReference type="Proteomes" id="UP001065174"/>
    </source>
</evidence>
<evidence type="ECO:0000259" key="7">
    <source>
        <dbReference type="Pfam" id="PF01435"/>
    </source>
</evidence>
<keyword evidence="9" id="KW-1185">Reference proteome</keyword>
<dbReference type="InterPro" id="IPR001915">
    <property type="entry name" value="Peptidase_M48"/>
</dbReference>
<dbReference type="Proteomes" id="UP001065174">
    <property type="component" value="Chromosome"/>
</dbReference>
<dbReference type="Pfam" id="PF01435">
    <property type="entry name" value="Peptidase_M48"/>
    <property type="match status" value="1"/>
</dbReference>
<name>A0ABY6CLQ0_9BACT</name>
<evidence type="ECO:0000256" key="3">
    <source>
        <dbReference type="ARBA" id="ARBA00022723"/>
    </source>
</evidence>
<keyword evidence="4 8" id="KW-0378">Hydrolase</keyword>
<comment type="cofactor">
    <cofactor evidence="1">
        <name>Zn(2+)</name>
        <dbReference type="ChEBI" id="CHEBI:29105"/>
    </cofactor>
</comment>
<keyword evidence="2" id="KW-0645">Protease</keyword>
<evidence type="ECO:0000256" key="4">
    <source>
        <dbReference type="ARBA" id="ARBA00022801"/>
    </source>
</evidence>
<dbReference type="RefSeq" id="WP_262308091.1">
    <property type="nucleotide sequence ID" value="NZ_CP106679.1"/>
</dbReference>
<evidence type="ECO:0000313" key="8">
    <source>
        <dbReference type="EMBL" id="UXP30644.1"/>
    </source>
</evidence>
<proteinExistence type="predicted"/>
<dbReference type="PANTHER" id="PTHR22726">
    <property type="entry name" value="METALLOENDOPEPTIDASE OMA1"/>
    <property type="match status" value="1"/>
</dbReference>
<keyword evidence="6 8" id="KW-0482">Metalloprotease</keyword>
<evidence type="ECO:0000256" key="6">
    <source>
        <dbReference type="ARBA" id="ARBA00023049"/>
    </source>
</evidence>
<evidence type="ECO:0000256" key="2">
    <source>
        <dbReference type="ARBA" id="ARBA00022670"/>
    </source>
</evidence>
<dbReference type="InterPro" id="IPR051156">
    <property type="entry name" value="Mito/Outer_Membr_Metalloprot"/>
</dbReference>
<sequence>MRSLILILCVLVSSEIWGQNNSLGDKIGAATLEEVKRTMGIYEDDELLAFVQGVGEKLESAMPENKYEFKYYLVDTEEPNAFATAGGYVFVTRGLLAIIDTEDELAGVLGHEFNHVLLKHSEKKIGRNIAPMVLEIPGNLVGTLFSKTLGELMNNPIKLGAKTVNAAFDRGQENQADEHGVQLAAAAGYDPVALVSALNKLEYFVNKVNAKGGGTHLFDDHPMTDKRVEKLDEIIKSMTMDSVYDQRSILSNLEGMIVGQNPKNGVVLKGNKFLHPDMQVSYQLPSDWSVRNTPQTLTASNSKKGAAVVLAIDAESEMPLDAYKAYTKKLNKKGLGLTVDKKVEINGYQAVELLIDQYNGKGERSIVVWLKMEGVPGVLQFVGSGRDEEVLEEIKSSIYSFQAITEEERSMILSMTFNSEVAQEETVTELAERMGLSDQIKWLEVMNVTDADQKVTSPNVKYLDIEVYTP</sequence>
<dbReference type="EC" id="3.4.24.-" evidence="8"/>
<dbReference type="EMBL" id="CP106679">
    <property type="protein sequence ID" value="UXP30644.1"/>
    <property type="molecule type" value="Genomic_DNA"/>
</dbReference>
<protein>
    <submittedName>
        <fullName evidence="8">M48 family metalloprotease</fullName>
        <ecNumber evidence="8">3.4.24.-</ecNumber>
    </submittedName>
</protein>
<reference evidence="8" key="1">
    <citation type="submission" date="2022-09" db="EMBL/GenBank/DDBJ databases">
        <title>Comparative genomics and taxonomic characterization of three novel marine species of genus Reichenbachiella exhibiting antioxidant and polysaccharide degradation activities.</title>
        <authorList>
            <person name="Muhammad N."/>
            <person name="Lee Y.-J."/>
            <person name="Ko J."/>
            <person name="Kim S.-G."/>
        </authorList>
    </citation>
    <scope>NUCLEOTIDE SEQUENCE</scope>
    <source>
        <strain evidence="8">BKB1-1</strain>
    </source>
</reference>
<organism evidence="8 9">
    <name type="scientific">Reichenbachiella agarivorans</name>
    <dbReference type="NCBI Taxonomy" id="2979464"/>
    <lineage>
        <taxon>Bacteria</taxon>
        <taxon>Pseudomonadati</taxon>
        <taxon>Bacteroidota</taxon>
        <taxon>Cytophagia</taxon>
        <taxon>Cytophagales</taxon>
        <taxon>Reichenbachiellaceae</taxon>
        <taxon>Reichenbachiella</taxon>
    </lineage>
</organism>
<dbReference type="GO" id="GO:0008237">
    <property type="term" value="F:metallopeptidase activity"/>
    <property type="evidence" value="ECO:0007669"/>
    <property type="project" value="UniProtKB-KW"/>
</dbReference>
<dbReference type="PANTHER" id="PTHR22726:SF1">
    <property type="entry name" value="METALLOENDOPEPTIDASE OMA1, MITOCHONDRIAL"/>
    <property type="match status" value="1"/>
</dbReference>
<feature type="domain" description="Peptidase M48" evidence="7">
    <location>
        <begin position="60"/>
        <end position="234"/>
    </location>
</feature>
<evidence type="ECO:0000256" key="5">
    <source>
        <dbReference type="ARBA" id="ARBA00022833"/>
    </source>
</evidence>
<gene>
    <name evidence="8" type="ORF">N6H18_09780</name>
</gene>
<accession>A0ABY6CLQ0</accession>
<keyword evidence="5" id="KW-0862">Zinc</keyword>